<feature type="binding site" evidence="13">
    <location>
        <begin position="160"/>
        <end position="161"/>
    </location>
    <ligand>
        <name>(S)-2,3,4,5-tetrahydrodipicolinate</name>
        <dbReference type="ChEBI" id="CHEBI:16845"/>
    </ligand>
</feature>
<proteinExistence type="inferred from homology"/>
<dbReference type="NCBIfam" id="TIGR00036">
    <property type="entry name" value="dapB"/>
    <property type="match status" value="1"/>
</dbReference>
<dbReference type="GO" id="GO:0019877">
    <property type="term" value="P:diaminopimelate biosynthetic process"/>
    <property type="evidence" value="ECO:0007669"/>
    <property type="project" value="UniProtKB-UniRule"/>
</dbReference>
<keyword evidence="3 13" id="KW-0028">Amino-acid biosynthesis</keyword>
<dbReference type="SUPFAM" id="SSF55347">
    <property type="entry name" value="Glyceraldehyde-3-phosphate dehydrogenase-like, C-terminal domain"/>
    <property type="match status" value="1"/>
</dbReference>
<organism evidence="17">
    <name type="scientific">Ornithinibacillus sp. 4-3</name>
    <dbReference type="NCBI Taxonomy" id="3231488"/>
    <lineage>
        <taxon>Bacteria</taxon>
        <taxon>Bacillati</taxon>
        <taxon>Bacillota</taxon>
        <taxon>Bacilli</taxon>
        <taxon>Bacillales</taxon>
        <taxon>Bacillaceae</taxon>
        <taxon>Ornithinibacillus</taxon>
    </lineage>
</organism>
<evidence type="ECO:0000256" key="11">
    <source>
        <dbReference type="ARBA" id="ARBA00049080"/>
    </source>
</evidence>
<evidence type="ECO:0000256" key="10">
    <source>
        <dbReference type="ARBA" id="ARBA00038983"/>
    </source>
</evidence>
<dbReference type="PROSITE" id="PS01298">
    <property type="entry name" value="DAPB"/>
    <property type="match status" value="1"/>
</dbReference>
<dbReference type="Pfam" id="PF01113">
    <property type="entry name" value="DapB_N"/>
    <property type="match status" value="1"/>
</dbReference>
<evidence type="ECO:0000256" key="2">
    <source>
        <dbReference type="ARBA" id="ARBA00022490"/>
    </source>
</evidence>
<comment type="catalytic activity">
    <reaction evidence="12 13">
        <text>(S)-2,3,4,5-tetrahydrodipicolinate + NAD(+) + H2O = (2S,4S)-4-hydroxy-2,3,4,5-tetrahydrodipicolinate + NADH + H(+)</text>
        <dbReference type="Rhea" id="RHEA:35323"/>
        <dbReference type="ChEBI" id="CHEBI:15377"/>
        <dbReference type="ChEBI" id="CHEBI:15378"/>
        <dbReference type="ChEBI" id="CHEBI:16845"/>
        <dbReference type="ChEBI" id="CHEBI:57540"/>
        <dbReference type="ChEBI" id="CHEBI:57945"/>
        <dbReference type="ChEBI" id="CHEBI:67139"/>
        <dbReference type="EC" id="1.17.1.8"/>
    </reaction>
</comment>
<keyword evidence="7 13" id="KW-0520">NAD</keyword>
<keyword evidence="8 13" id="KW-0457">Lysine biosynthesis</keyword>
<dbReference type="GO" id="GO:0008839">
    <property type="term" value="F:4-hydroxy-tetrahydrodipicolinate reductase"/>
    <property type="evidence" value="ECO:0007669"/>
    <property type="project" value="UniProtKB-UniRule"/>
</dbReference>
<dbReference type="RefSeq" id="WP_368651941.1">
    <property type="nucleotide sequence ID" value="NZ_CP162599.1"/>
</dbReference>
<gene>
    <name evidence="13 17" type="primary">dapB</name>
    <name evidence="17" type="ORF">AB4Y30_09185</name>
</gene>
<feature type="binding site" evidence="13">
    <location>
        <position position="54"/>
    </location>
    <ligand>
        <name>NAD(+)</name>
        <dbReference type="ChEBI" id="CHEBI:57540"/>
    </ligand>
</feature>
<comment type="caution">
    <text evidence="13">Was originally thought to be a dihydrodipicolinate reductase (DHDPR), catalyzing the conversion of dihydrodipicolinate to tetrahydrodipicolinate. However, it was shown in E.coli that the substrate of the enzymatic reaction is not dihydrodipicolinate (DHDP) but in fact (2S,4S)-4-hydroxy-2,3,4,5-tetrahydrodipicolinic acid (HTPA), the product released by the DapA-catalyzed reaction.</text>
</comment>
<dbReference type="PANTHER" id="PTHR20836:SF0">
    <property type="entry name" value="4-HYDROXY-TETRAHYDRODIPICOLINATE REDUCTASE 1, CHLOROPLASTIC-RELATED"/>
    <property type="match status" value="1"/>
</dbReference>
<keyword evidence="6 13" id="KW-0560">Oxidoreductase</keyword>
<evidence type="ECO:0000256" key="4">
    <source>
        <dbReference type="ARBA" id="ARBA00022857"/>
    </source>
</evidence>
<evidence type="ECO:0000256" key="12">
    <source>
        <dbReference type="ARBA" id="ARBA00049396"/>
    </source>
</evidence>
<dbReference type="InterPro" id="IPR023940">
    <property type="entry name" value="DHDPR_bac"/>
</dbReference>
<feature type="region of interest" description="Disordered" evidence="14">
    <location>
        <begin position="172"/>
        <end position="191"/>
    </location>
</feature>
<comment type="function">
    <text evidence="13">Catalyzes the conversion of 4-hydroxy-tetrahydrodipicolinate (HTPA) to tetrahydrodipicolinate.</text>
</comment>
<accession>A0AB39HN27</accession>
<feature type="domain" description="Dihydrodipicolinate reductase N-terminal" evidence="15">
    <location>
        <begin position="3"/>
        <end position="123"/>
    </location>
</feature>
<dbReference type="GO" id="GO:0005829">
    <property type="term" value="C:cytosol"/>
    <property type="evidence" value="ECO:0007669"/>
    <property type="project" value="TreeGrafter"/>
</dbReference>
<evidence type="ECO:0000256" key="3">
    <source>
        <dbReference type="ARBA" id="ARBA00022605"/>
    </source>
</evidence>
<evidence type="ECO:0000259" key="16">
    <source>
        <dbReference type="Pfam" id="PF05173"/>
    </source>
</evidence>
<evidence type="ECO:0000256" key="8">
    <source>
        <dbReference type="ARBA" id="ARBA00023154"/>
    </source>
</evidence>
<protein>
    <recommendedName>
        <fullName evidence="10 13">4-hydroxy-tetrahydrodipicolinate reductase</fullName>
        <shortName evidence="13">HTPA reductase</shortName>
        <ecNumber evidence="10 13">1.17.1.8</ecNumber>
    </recommendedName>
</protein>
<feature type="active site" description="Proton donor" evidence="13">
    <location>
        <position position="154"/>
    </location>
</feature>
<keyword evidence="2 13" id="KW-0963">Cytoplasm</keyword>
<dbReference type="GO" id="GO:0009089">
    <property type="term" value="P:lysine biosynthetic process via diaminopimelate"/>
    <property type="evidence" value="ECO:0007669"/>
    <property type="project" value="UniProtKB-UniRule"/>
</dbReference>
<feature type="binding site" evidence="13">
    <location>
        <begin position="9"/>
        <end position="14"/>
    </location>
    <ligand>
        <name>NAD(+)</name>
        <dbReference type="ChEBI" id="CHEBI:57540"/>
    </ligand>
</feature>
<evidence type="ECO:0000313" key="17">
    <source>
        <dbReference type="EMBL" id="XDK31213.1"/>
    </source>
</evidence>
<comment type="subcellular location">
    <subcellularLocation>
        <location evidence="13">Cytoplasm</location>
    </subcellularLocation>
</comment>
<feature type="active site" description="Proton donor/acceptor" evidence="13">
    <location>
        <position position="150"/>
    </location>
</feature>
<feature type="binding site" evidence="13">
    <location>
        <position position="151"/>
    </location>
    <ligand>
        <name>(S)-2,3,4,5-tetrahydrodipicolinate</name>
        <dbReference type="ChEBI" id="CHEBI:16845"/>
    </ligand>
</feature>
<evidence type="ECO:0000256" key="7">
    <source>
        <dbReference type="ARBA" id="ARBA00023027"/>
    </source>
</evidence>
<dbReference type="GO" id="GO:0050661">
    <property type="term" value="F:NADP binding"/>
    <property type="evidence" value="ECO:0007669"/>
    <property type="project" value="UniProtKB-UniRule"/>
</dbReference>
<comment type="catalytic activity">
    <reaction evidence="11 13">
        <text>(S)-2,3,4,5-tetrahydrodipicolinate + NADP(+) + H2O = (2S,4S)-4-hydroxy-2,3,4,5-tetrahydrodipicolinate + NADPH + H(+)</text>
        <dbReference type="Rhea" id="RHEA:35331"/>
        <dbReference type="ChEBI" id="CHEBI:15377"/>
        <dbReference type="ChEBI" id="CHEBI:15378"/>
        <dbReference type="ChEBI" id="CHEBI:16845"/>
        <dbReference type="ChEBI" id="CHEBI:57783"/>
        <dbReference type="ChEBI" id="CHEBI:58349"/>
        <dbReference type="ChEBI" id="CHEBI:67139"/>
        <dbReference type="EC" id="1.17.1.8"/>
    </reaction>
</comment>
<evidence type="ECO:0000256" key="6">
    <source>
        <dbReference type="ARBA" id="ARBA00023002"/>
    </source>
</evidence>
<evidence type="ECO:0000256" key="5">
    <source>
        <dbReference type="ARBA" id="ARBA00022915"/>
    </source>
</evidence>
<dbReference type="GO" id="GO:0016726">
    <property type="term" value="F:oxidoreductase activity, acting on CH or CH2 groups, NAD or NADP as acceptor"/>
    <property type="evidence" value="ECO:0007669"/>
    <property type="project" value="UniProtKB-UniRule"/>
</dbReference>
<sequence length="262" mass="28718">MTIKIVLAGPRGKMGTEAIEMILKEPKFALVACIDRKNAGEALQKNNLSIPIFDDADTCFDSVEADVFIDLTNPEAGFHHTKTALNHKIRAVVGTSGFSTEQINELSEMAETHHTGCIIAPNFAIGAILMMQFSKMAAKFFPDVEIIEKHHDQKMDAPSGTGVKTAQLIQENRESKKQGHPNEIETVSGSRGGDMDGIRIHSVRLPGLVAHQEVIFGGAGQTLSIKHDSLNRLSFMDGIHYSVLQVMKLDQLIYGLENLIEL</sequence>
<comment type="similarity">
    <text evidence="1 13">Belongs to the DapB family.</text>
</comment>
<dbReference type="EMBL" id="CP162599">
    <property type="protein sequence ID" value="XDK31213.1"/>
    <property type="molecule type" value="Genomic_DNA"/>
</dbReference>
<evidence type="ECO:0000256" key="9">
    <source>
        <dbReference type="ARBA" id="ARBA00037922"/>
    </source>
</evidence>
<dbReference type="InterPro" id="IPR022663">
    <property type="entry name" value="DapB_C"/>
</dbReference>
<comment type="pathway">
    <text evidence="9 13">Amino-acid biosynthesis; L-lysine biosynthesis via DAP pathway; (S)-tetrahydrodipicolinate from L-aspartate: step 4/4.</text>
</comment>
<dbReference type="InterPro" id="IPR022664">
    <property type="entry name" value="DapB_N_CS"/>
</dbReference>
<feature type="domain" description="Dihydrodipicolinate reductase C-terminal" evidence="16">
    <location>
        <begin position="126"/>
        <end position="259"/>
    </location>
</feature>
<feature type="binding site" evidence="13">
    <location>
        <begin position="94"/>
        <end position="96"/>
    </location>
    <ligand>
        <name>NAD(+)</name>
        <dbReference type="ChEBI" id="CHEBI:57540"/>
    </ligand>
</feature>
<evidence type="ECO:0000259" key="15">
    <source>
        <dbReference type="Pfam" id="PF01113"/>
    </source>
</evidence>
<dbReference type="CDD" id="cd02274">
    <property type="entry name" value="DHDPR_N"/>
    <property type="match status" value="1"/>
</dbReference>
<dbReference type="PANTHER" id="PTHR20836">
    <property type="entry name" value="DIHYDRODIPICOLINATE REDUCTASE"/>
    <property type="match status" value="1"/>
</dbReference>
<evidence type="ECO:0000256" key="1">
    <source>
        <dbReference type="ARBA" id="ARBA00006642"/>
    </source>
</evidence>
<keyword evidence="4 13" id="KW-0521">NADP</keyword>
<dbReference type="SUPFAM" id="SSF51735">
    <property type="entry name" value="NAD(P)-binding Rossmann-fold domains"/>
    <property type="match status" value="1"/>
</dbReference>
<dbReference type="Gene3D" id="3.30.360.10">
    <property type="entry name" value="Dihydrodipicolinate Reductase, domain 2"/>
    <property type="match status" value="1"/>
</dbReference>
<dbReference type="InterPro" id="IPR036291">
    <property type="entry name" value="NAD(P)-bd_dom_sf"/>
</dbReference>
<keyword evidence="5 13" id="KW-0220">Diaminopimelate biosynthesis</keyword>
<dbReference type="InterPro" id="IPR000846">
    <property type="entry name" value="DapB_N"/>
</dbReference>
<evidence type="ECO:0000256" key="14">
    <source>
        <dbReference type="SAM" id="MobiDB-lite"/>
    </source>
</evidence>
<dbReference type="GO" id="GO:0051287">
    <property type="term" value="F:NAD binding"/>
    <property type="evidence" value="ECO:0007669"/>
    <property type="project" value="UniProtKB-UniRule"/>
</dbReference>
<reference evidence="17" key="1">
    <citation type="submission" date="2024-07" db="EMBL/GenBank/DDBJ databases">
        <title>Halotolerant mesophilic bacterium Ornithinibacillus sp. 4-3, sp. nov., isolated from soil.</title>
        <authorList>
            <person name="Sidarenka A.V."/>
            <person name="Guliayeva D.E."/>
            <person name="Leanovich S.I."/>
            <person name="Hileuskaya K.S."/>
            <person name="Akhremchuk A.E."/>
            <person name="Sikolenko M.A."/>
            <person name="Valentovich L.N."/>
        </authorList>
    </citation>
    <scope>NUCLEOTIDE SEQUENCE</scope>
    <source>
        <strain evidence="17">4-3</strain>
    </source>
</reference>
<dbReference type="Gene3D" id="3.40.50.720">
    <property type="entry name" value="NAD(P)-binding Rossmann-like Domain"/>
    <property type="match status" value="1"/>
</dbReference>
<dbReference type="HAMAP" id="MF_00102">
    <property type="entry name" value="DapB"/>
    <property type="match status" value="1"/>
</dbReference>
<dbReference type="FunFam" id="3.30.360.10:FF:000009">
    <property type="entry name" value="4-hydroxy-tetrahydrodipicolinate reductase"/>
    <property type="match status" value="1"/>
</dbReference>
<dbReference type="PIRSF" id="PIRSF000161">
    <property type="entry name" value="DHPR"/>
    <property type="match status" value="1"/>
</dbReference>
<evidence type="ECO:0000256" key="13">
    <source>
        <dbReference type="HAMAP-Rule" id="MF_00102"/>
    </source>
</evidence>
<name>A0AB39HN27_9BACI</name>
<dbReference type="Pfam" id="PF05173">
    <property type="entry name" value="DapB_C"/>
    <property type="match status" value="1"/>
</dbReference>
<feature type="compositionally biased region" description="Basic and acidic residues" evidence="14">
    <location>
        <begin position="172"/>
        <end position="183"/>
    </location>
</feature>
<feature type="binding site" evidence="13">
    <location>
        <begin position="120"/>
        <end position="123"/>
    </location>
    <ligand>
        <name>NAD(+)</name>
        <dbReference type="ChEBI" id="CHEBI:57540"/>
    </ligand>
</feature>
<comment type="caution">
    <text evidence="13">Lacks conserved residue(s) required for the propagation of feature annotation.</text>
</comment>
<dbReference type="EC" id="1.17.1.8" evidence="10 13"/>
<dbReference type="AlphaFoldDB" id="A0AB39HN27"/>
<comment type="subunit">
    <text evidence="13">Homotetramer.</text>
</comment>